<evidence type="ECO:0000256" key="1">
    <source>
        <dbReference type="SAM" id="MobiDB-lite"/>
    </source>
</evidence>
<accession>A0A4Z1KSZ0</accession>
<gene>
    <name evidence="2" type="ORF">BPOR_0286g00090</name>
</gene>
<dbReference type="EMBL" id="PQXO01000285">
    <property type="protein sequence ID" value="TGO86659.1"/>
    <property type="molecule type" value="Genomic_DNA"/>
</dbReference>
<feature type="region of interest" description="Disordered" evidence="1">
    <location>
        <begin position="48"/>
        <end position="82"/>
    </location>
</feature>
<comment type="caution">
    <text evidence="2">The sequence shown here is derived from an EMBL/GenBank/DDBJ whole genome shotgun (WGS) entry which is preliminary data.</text>
</comment>
<dbReference type="Proteomes" id="UP000297280">
    <property type="component" value="Unassembled WGS sequence"/>
</dbReference>
<sequence>MGAQARVSVSELSKQVKIEKRSMIEVSEQQEEKATIKINPIPKVMWPSQRLGEKGSAGQGDNKAPLKVMFSSNDNKDRTAKP</sequence>
<keyword evidence="3" id="KW-1185">Reference proteome</keyword>
<name>A0A4Z1KSZ0_9HELO</name>
<organism evidence="2 3">
    <name type="scientific">Botrytis porri</name>
    <dbReference type="NCBI Taxonomy" id="87229"/>
    <lineage>
        <taxon>Eukaryota</taxon>
        <taxon>Fungi</taxon>
        <taxon>Dikarya</taxon>
        <taxon>Ascomycota</taxon>
        <taxon>Pezizomycotina</taxon>
        <taxon>Leotiomycetes</taxon>
        <taxon>Helotiales</taxon>
        <taxon>Sclerotiniaceae</taxon>
        <taxon>Botrytis</taxon>
    </lineage>
</organism>
<reference evidence="2 3" key="1">
    <citation type="submission" date="2017-12" db="EMBL/GenBank/DDBJ databases">
        <title>Comparative genomics of Botrytis spp.</title>
        <authorList>
            <person name="Valero-Jimenez C.A."/>
            <person name="Tapia P."/>
            <person name="Veloso J."/>
            <person name="Silva-Moreno E."/>
            <person name="Staats M."/>
            <person name="Valdes J.H."/>
            <person name="Van Kan J.A.L."/>
        </authorList>
    </citation>
    <scope>NUCLEOTIDE SEQUENCE [LARGE SCALE GENOMIC DNA]</scope>
    <source>
        <strain evidence="2 3">MUCL3349</strain>
    </source>
</reference>
<protein>
    <submittedName>
        <fullName evidence="2">Uncharacterized protein</fullName>
    </submittedName>
</protein>
<dbReference type="AlphaFoldDB" id="A0A4Z1KSZ0"/>
<evidence type="ECO:0000313" key="2">
    <source>
        <dbReference type="EMBL" id="TGO86659.1"/>
    </source>
</evidence>
<evidence type="ECO:0000313" key="3">
    <source>
        <dbReference type="Proteomes" id="UP000297280"/>
    </source>
</evidence>
<proteinExistence type="predicted"/>